<evidence type="ECO:0000259" key="4">
    <source>
        <dbReference type="Pfam" id="PF12697"/>
    </source>
</evidence>
<feature type="domain" description="AB hydrolase-1" evidence="4">
    <location>
        <begin position="39"/>
        <end position="265"/>
    </location>
</feature>
<keyword evidence="5" id="KW-0378">Hydrolase</keyword>
<evidence type="ECO:0000313" key="5">
    <source>
        <dbReference type="EMBL" id="MUN54626.1"/>
    </source>
</evidence>
<dbReference type="GO" id="GO:0052689">
    <property type="term" value="F:carboxylic ester hydrolase activity"/>
    <property type="evidence" value="ECO:0007669"/>
    <property type="project" value="InterPro"/>
</dbReference>
<dbReference type="Pfam" id="PF12697">
    <property type="entry name" value="Abhydrolase_6"/>
    <property type="match status" value="1"/>
</dbReference>
<dbReference type="InterPro" id="IPR012354">
    <property type="entry name" value="Esterase_lipase"/>
</dbReference>
<dbReference type="InterPro" id="IPR029058">
    <property type="entry name" value="AB_hydrolase_fold"/>
</dbReference>
<dbReference type="RefSeq" id="WP_129315345.1">
    <property type="nucleotide sequence ID" value="NZ_CP197643.1"/>
</dbReference>
<organism evidence="5 6">
    <name type="scientific">Rothia koreensis</name>
    <dbReference type="NCBI Taxonomy" id="592378"/>
    <lineage>
        <taxon>Bacteria</taxon>
        <taxon>Bacillati</taxon>
        <taxon>Actinomycetota</taxon>
        <taxon>Actinomycetes</taxon>
        <taxon>Micrococcales</taxon>
        <taxon>Micrococcaceae</taxon>
        <taxon>Rothia</taxon>
    </lineage>
</organism>
<evidence type="ECO:0000313" key="6">
    <source>
        <dbReference type="Proteomes" id="UP000462152"/>
    </source>
</evidence>
<dbReference type="SUPFAM" id="SSF53474">
    <property type="entry name" value="alpha/beta-Hydrolases"/>
    <property type="match status" value="1"/>
</dbReference>
<feature type="binding site" evidence="2">
    <location>
        <position position="114"/>
    </location>
    <ligand>
        <name>substrate</name>
    </ligand>
</feature>
<keyword evidence="6" id="KW-1185">Reference proteome</keyword>
<dbReference type="Gene3D" id="3.40.50.1820">
    <property type="entry name" value="alpha/beta hydrolase"/>
    <property type="match status" value="1"/>
</dbReference>
<evidence type="ECO:0000256" key="3">
    <source>
        <dbReference type="SAM" id="MobiDB-lite"/>
    </source>
</evidence>
<evidence type="ECO:0000256" key="2">
    <source>
        <dbReference type="PIRSR" id="PIRSR017388-2"/>
    </source>
</evidence>
<protein>
    <submittedName>
        <fullName evidence="5">Alpha/beta fold hydrolase</fullName>
    </submittedName>
</protein>
<feature type="compositionally biased region" description="Basic and acidic residues" evidence="3">
    <location>
        <begin position="1"/>
        <end position="14"/>
    </location>
</feature>
<feature type="active site" description="Charge relay system" evidence="1">
    <location>
        <position position="212"/>
    </location>
</feature>
<sequence length="285" mass="30793">MGHITDHFGKRRDVAPAGRGYSGDVDVSPAQWDGGPDGVLVLHGFTGSPHSVRPLAANFAEAGLAVEMPLLPGHGTTVHDMSTRTWREWTQAVDEAYWNLRSRAEKVAVAGLSMGGALALHLAARRSVEAVVLVNPGVVDPVKGMAWARWLAYAIPKIRGVGDDIAKPGVTEGSYPQAPLRGAAQLHELFKETRRVLPAVTAPVQIYRSLVDHVVSDASHEYLMTHLVPEPELVPLPSSYHVATLDHDAPTIFRGSLAFLDRCGLRLPVHDSSPLPTLETKERTS</sequence>
<comment type="caution">
    <text evidence="5">The sequence shown here is derived from an EMBL/GenBank/DDBJ whole genome shotgun (WGS) entry which is preliminary data.</text>
</comment>
<reference evidence="5 6" key="1">
    <citation type="submission" date="2019-12" db="EMBL/GenBank/DDBJ databases">
        <authorList>
            <person name="Li J."/>
            <person name="Shi Y."/>
            <person name="Xu G."/>
            <person name="Xiao D."/>
            <person name="Ran X."/>
        </authorList>
    </citation>
    <scope>NUCLEOTIDE SEQUENCE [LARGE SCALE GENOMIC DNA]</scope>
    <source>
        <strain evidence="5 6">JCM 15915</strain>
    </source>
</reference>
<feature type="region of interest" description="Disordered" evidence="3">
    <location>
        <begin position="1"/>
        <end position="27"/>
    </location>
</feature>
<proteinExistence type="predicted"/>
<dbReference type="OrthoDB" id="9786110at2"/>
<feature type="binding site" evidence="2">
    <location>
        <position position="45"/>
    </location>
    <ligand>
        <name>substrate</name>
    </ligand>
</feature>
<name>A0A7K1LHG9_9MICC</name>
<dbReference type="AlphaFoldDB" id="A0A7K1LHG9"/>
<dbReference type="PIRSF" id="PIRSF017388">
    <property type="entry name" value="Esterase_lipase"/>
    <property type="match status" value="1"/>
</dbReference>
<dbReference type="EMBL" id="WOGT01000002">
    <property type="protein sequence ID" value="MUN54626.1"/>
    <property type="molecule type" value="Genomic_DNA"/>
</dbReference>
<evidence type="ECO:0000256" key="1">
    <source>
        <dbReference type="PIRSR" id="PIRSR017388-1"/>
    </source>
</evidence>
<feature type="active site" description="Charge relay system" evidence="1">
    <location>
        <position position="241"/>
    </location>
</feature>
<dbReference type="InterPro" id="IPR000073">
    <property type="entry name" value="AB_hydrolase_1"/>
</dbReference>
<feature type="active site" description="Nucleophile" evidence="1">
    <location>
        <position position="113"/>
    </location>
</feature>
<accession>A0A7K1LHG9</accession>
<dbReference type="Proteomes" id="UP000462152">
    <property type="component" value="Unassembled WGS sequence"/>
</dbReference>
<gene>
    <name evidence="5" type="ORF">GMA10_05275</name>
</gene>